<accession>A0ABN1IYR5</accession>
<dbReference type="Gene3D" id="1.20.1050.10">
    <property type="match status" value="1"/>
</dbReference>
<proteinExistence type="predicted"/>
<dbReference type="CDD" id="cd03194">
    <property type="entry name" value="GST_C_3"/>
    <property type="match status" value="1"/>
</dbReference>
<dbReference type="Pfam" id="PF13410">
    <property type="entry name" value="GST_C_2"/>
    <property type="match status" value="1"/>
</dbReference>
<dbReference type="RefSeq" id="WP_343793818.1">
    <property type="nucleotide sequence ID" value="NZ_BAAAEU010000027.1"/>
</dbReference>
<dbReference type="EMBL" id="BAAAEU010000027">
    <property type="protein sequence ID" value="GAA0723865.1"/>
    <property type="molecule type" value="Genomic_DNA"/>
</dbReference>
<dbReference type="Gene3D" id="3.40.30.10">
    <property type="entry name" value="Glutaredoxin"/>
    <property type="match status" value="1"/>
</dbReference>
<protein>
    <submittedName>
        <fullName evidence="2">Glutathione S-transferase family protein</fullName>
    </submittedName>
</protein>
<dbReference type="Pfam" id="PF13409">
    <property type="entry name" value="GST_N_2"/>
    <property type="match status" value="1"/>
</dbReference>
<dbReference type="PROSITE" id="PS50404">
    <property type="entry name" value="GST_NTER"/>
    <property type="match status" value="1"/>
</dbReference>
<evidence type="ECO:0000313" key="2">
    <source>
        <dbReference type="EMBL" id="GAA0723865.1"/>
    </source>
</evidence>
<evidence type="ECO:0000313" key="3">
    <source>
        <dbReference type="Proteomes" id="UP001501523"/>
    </source>
</evidence>
<dbReference type="Proteomes" id="UP001501523">
    <property type="component" value="Unassembled WGS sequence"/>
</dbReference>
<sequence length="220" mass="24418">MNARPMLVIGNKNYSSWPLRPWLLLRQHGIAFDEMRLPMDTPAFASDILHWSPSGRVSALRHGDLTIWDSLAICEYVNETFLDGAGWPVAAPARATARSVSAEMHSGFQALREALPMNCRKRASGFVVNADARRDIGRIVALWRDCRARFGAQDPFLFGAFSIADAMYAPVALRFQTYGVVLDADARAYVDALLALPALMEWLRDAAAETETLPHTDRVA</sequence>
<keyword evidence="3" id="KW-1185">Reference proteome</keyword>
<dbReference type="PANTHER" id="PTHR42673">
    <property type="entry name" value="MALEYLACETOACETATE ISOMERASE"/>
    <property type="match status" value="1"/>
</dbReference>
<dbReference type="InterPro" id="IPR036282">
    <property type="entry name" value="Glutathione-S-Trfase_C_sf"/>
</dbReference>
<feature type="domain" description="GST N-terminal" evidence="1">
    <location>
        <begin position="5"/>
        <end position="85"/>
    </location>
</feature>
<gene>
    <name evidence="2" type="ORF">GCM10009105_36140</name>
</gene>
<dbReference type="PANTHER" id="PTHR42673:SF4">
    <property type="entry name" value="MALEYLACETOACETATE ISOMERASE"/>
    <property type="match status" value="1"/>
</dbReference>
<dbReference type="SUPFAM" id="SSF52833">
    <property type="entry name" value="Thioredoxin-like"/>
    <property type="match status" value="1"/>
</dbReference>
<name>A0ABN1IYR5_9GAMM</name>
<organism evidence="2 3">
    <name type="scientific">Dokdonella soli</name>
    <dbReference type="NCBI Taxonomy" id="529810"/>
    <lineage>
        <taxon>Bacteria</taxon>
        <taxon>Pseudomonadati</taxon>
        <taxon>Pseudomonadota</taxon>
        <taxon>Gammaproteobacteria</taxon>
        <taxon>Lysobacterales</taxon>
        <taxon>Rhodanobacteraceae</taxon>
        <taxon>Dokdonella</taxon>
    </lineage>
</organism>
<dbReference type="InterPro" id="IPR036249">
    <property type="entry name" value="Thioredoxin-like_sf"/>
</dbReference>
<evidence type="ECO:0000259" key="1">
    <source>
        <dbReference type="PROSITE" id="PS50404"/>
    </source>
</evidence>
<reference evidence="3" key="1">
    <citation type="journal article" date="2019" name="Int. J. Syst. Evol. Microbiol.">
        <title>The Global Catalogue of Microorganisms (GCM) 10K type strain sequencing project: providing services to taxonomists for standard genome sequencing and annotation.</title>
        <authorList>
            <consortium name="The Broad Institute Genomics Platform"/>
            <consortium name="The Broad Institute Genome Sequencing Center for Infectious Disease"/>
            <person name="Wu L."/>
            <person name="Ma J."/>
        </authorList>
    </citation>
    <scope>NUCLEOTIDE SEQUENCE [LARGE SCALE GENOMIC DNA]</scope>
    <source>
        <strain evidence="3">JCM 15421</strain>
    </source>
</reference>
<dbReference type="InterPro" id="IPR004045">
    <property type="entry name" value="Glutathione_S-Trfase_N"/>
</dbReference>
<dbReference type="SUPFAM" id="SSF47616">
    <property type="entry name" value="GST C-terminal domain-like"/>
    <property type="match status" value="1"/>
</dbReference>
<comment type="caution">
    <text evidence="2">The sequence shown here is derived from an EMBL/GenBank/DDBJ whole genome shotgun (WGS) entry which is preliminary data.</text>
</comment>
<dbReference type="CDD" id="cd03043">
    <property type="entry name" value="GST_N_1"/>
    <property type="match status" value="1"/>
</dbReference>